<gene>
    <name evidence="1" type="ORF">A3F83_06645</name>
</gene>
<dbReference type="InterPro" id="IPR019734">
    <property type="entry name" value="TPR_rpt"/>
</dbReference>
<dbReference type="EMBL" id="MFIX01000169">
    <property type="protein sequence ID" value="OGG02845.1"/>
    <property type="molecule type" value="Genomic_DNA"/>
</dbReference>
<organism evidence="1 2">
    <name type="scientific">Candidatus Glassbacteria bacterium RIFCSPLOWO2_12_FULL_58_11</name>
    <dbReference type="NCBI Taxonomy" id="1817867"/>
    <lineage>
        <taxon>Bacteria</taxon>
        <taxon>Candidatus Glassiibacteriota</taxon>
    </lineage>
</organism>
<evidence type="ECO:0008006" key="3">
    <source>
        <dbReference type="Google" id="ProtNLM"/>
    </source>
</evidence>
<evidence type="ECO:0000313" key="2">
    <source>
        <dbReference type="Proteomes" id="UP000179129"/>
    </source>
</evidence>
<dbReference type="Pfam" id="PF13174">
    <property type="entry name" value="TPR_6"/>
    <property type="match status" value="2"/>
</dbReference>
<dbReference type="AlphaFoldDB" id="A0A1F5YRU9"/>
<dbReference type="STRING" id="1817867.A3F83_06645"/>
<accession>A0A1F5YRU9</accession>
<dbReference type="Gene3D" id="1.25.40.10">
    <property type="entry name" value="Tetratricopeptide repeat domain"/>
    <property type="match status" value="4"/>
</dbReference>
<dbReference type="Pfam" id="PF14559">
    <property type="entry name" value="TPR_19"/>
    <property type="match status" value="1"/>
</dbReference>
<protein>
    <recommendedName>
        <fullName evidence="3">Outer membrane lipoprotein BamD-like domain-containing protein</fullName>
    </recommendedName>
</protein>
<dbReference type="SUPFAM" id="SSF48452">
    <property type="entry name" value="TPR-like"/>
    <property type="match status" value="2"/>
</dbReference>
<comment type="caution">
    <text evidence="1">The sequence shown here is derived from an EMBL/GenBank/DDBJ whole genome shotgun (WGS) entry which is preliminary data.</text>
</comment>
<name>A0A1F5YRU9_9BACT</name>
<sequence length="1227" mass="135834">MNSIFRWLYLTLLCWIIPFSVFGATRDSRRLLAGAARQAARGDTATALQVIEHFLAEPGRDETKPAAMYLKGVLVAARNQPDTAEAVLRQMIVEYPESDRIGLALTQLGLICSRQGRDTVAVRFLEPVAYQFPDSDFTGPALTALARSAERSKLTDKAIQAYLQYLRRPVGDEHQATALEHAAELLYGAGRVRESYALIERIRGDSKKEFADLPLNTQILAIGCLTGLGKPDSSLRLAEEIRRKSGEGPLESPRLRFLLGHAWLAQAALGSADSIFTGLASVASLPSEGIRPDSLYRLLCLINLQLGKNDIYFAWSRKRLETLNDPQTALEILHGMAETAGKAGTLEPVLAGLGLYERRFGSAEAQLRQEKLLKAIITARQGNRRDALRILEDLGDSGLEPELQARVKLARIELYYQAGDSLRAEAELVEYLKLENDPLHDRDSLLFFYAGVKGRSGNAAREKELLEQLTGNYPASRYWEQAHNRLEEIALFESARPAKAADDLLDILERQGGQVSAPRLAEIAAEELGDYERAVTILMQNPPQAPEERLKLIRYRFLSGLKLKQQGSVEGNERVAQSWREIRFLLAQEKNFPARENALSTFLAIYRSIFGTLVPSQIQEADEQLKAELAGLDRGPVRAAVLCWLGERYEAQSRVDSSLGASAKADSARKNWAEAISIGGDIELSGRAILSLANSLEGASFAGARDSAATLYGQLLERYSGSRWASLAGLRLGIIHLLQDRYSLSYRVISDWAVRNPYATGDQKFLAALAETSFLTGRYARAVSVLDRVDPNLLDSRGQRVFAAYRIQALTRLGEYARATNRLSEFSRSYVDESSTQASWAIAVELFQSSGSPDLADLYLARLTESSPFYSAANIFALQGRLAAGGDLERLRKDFERFKKAPWNAFFRLDPAFEAYRGIMACLAGQGQLDKIAETRDEFRKSYPERRAALAELMLGEIEFLLAAGIQKSASTLNEDLKLLFQDVYPEDRALWDGYRLTLAKGDVPGANKQLGALAGRFPWSSFGVRAQAALARLYLDAGQPDRAQAILDELPREVVRPYVVEGLQASIAGARGDWDLSLALRRNQWARAPRPQAIGEVLLDWAESSVKALRLNEALDLLTGYWSPEKQLTGRARYLLALQYEAGKEHQKALGCLEGLIALYGGSGEPVLQVLYQKGMVQEEMGQNEEAAKTYQLLESQASENSDWLRSARNRLKALSRQNGGSASNP</sequence>
<dbReference type="InterPro" id="IPR011990">
    <property type="entry name" value="TPR-like_helical_dom_sf"/>
</dbReference>
<reference evidence="1 2" key="1">
    <citation type="journal article" date="2016" name="Nat. Commun.">
        <title>Thousands of microbial genomes shed light on interconnected biogeochemical processes in an aquifer system.</title>
        <authorList>
            <person name="Anantharaman K."/>
            <person name="Brown C.T."/>
            <person name="Hug L.A."/>
            <person name="Sharon I."/>
            <person name="Castelle C.J."/>
            <person name="Probst A.J."/>
            <person name="Thomas B.C."/>
            <person name="Singh A."/>
            <person name="Wilkins M.J."/>
            <person name="Karaoz U."/>
            <person name="Brodie E.L."/>
            <person name="Williams K.H."/>
            <person name="Hubbard S.S."/>
            <person name="Banfield J.F."/>
        </authorList>
    </citation>
    <scope>NUCLEOTIDE SEQUENCE [LARGE SCALE GENOMIC DNA]</scope>
</reference>
<dbReference type="Proteomes" id="UP000179129">
    <property type="component" value="Unassembled WGS sequence"/>
</dbReference>
<evidence type="ECO:0000313" key="1">
    <source>
        <dbReference type="EMBL" id="OGG02845.1"/>
    </source>
</evidence>
<proteinExistence type="predicted"/>